<feature type="compositionally biased region" description="Acidic residues" evidence="6">
    <location>
        <begin position="318"/>
        <end position="336"/>
    </location>
</feature>
<feature type="compositionally biased region" description="Polar residues" evidence="6">
    <location>
        <begin position="120"/>
        <end position="136"/>
    </location>
</feature>
<dbReference type="InterPro" id="IPR008721">
    <property type="entry name" value="ORC6_cyclin_first"/>
</dbReference>
<name>W9CI40_SCLBF</name>
<dbReference type="STRING" id="1432307.W9CI40"/>
<dbReference type="GO" id="GO:0006260">
    <property type="term" value="P:DNA replication"/>
    <property type="evidence" value="ECO:0007669"/>
    <property type="project" value="UniProtKB-KW"/>
</dbReference>
<evidence type="ECO:0000313" key="9">
    <source>
        <dbReference type="Proteomes" id="UP000019487"/>
    </source>
</evidence>
<evidence type="ECO:0000256" key="4">
    <source>
        <dbReference type="ARBA" id="ARBA00023125"/>
    </source>
</evidence>
<accession>W9CI40</accession>
<gene>
    <name evidence="8" type="ORF">SBOR_3954</name>
</gene>
<keyword evidence="5" id="KW-0539">Nucleus</keyword>
<feature type="compositionally biased region" description="Acidic residues" evidence="6">
    <location>
        <begin position="265"/>
        <end position="282"/>
    </location>
</feature>
<feature type="domain" description="ORC6 first cyclin-like" evidence="7">
    <location>
        <begin position="9"/>
        <end position="93"/>
    </location>
</feature>
<reference evidence="8 9" key="1">
    <citation type="journal article" date="2014" name="Genome Announc.">
        <title>Draft genome sequence of Sclerotinia borealis, a psychrophilic plant pathogenic fungus.</title>
        <authorList>
            <person name="Mardanov A.V."/>
            <person name="Beletsky A.V."/>
            <person name="Kadnikov V.V."/>
            <person name="Ignatov A.N."/>
            <person name="Ravin N.V."/>
        </authorList>
    </citation>
    <scope>NUCLEOTIDE SEQUENCE [LARGE SCALE GENOMIC DNA]</scope>
    <source>
        <strain evidence="9">F-4157</strain>
    </source>
</reference>
<protein>
    <recommendedName>
        <fullName evidence="7">ORC6 first cyclin-like domain-containing protein</fullName>
    </recommendedName>
</protein>
<keyword evidence="9" id="KW-1185">Reference proteome</keyword>
<feature type="region of interest" description="Disordered" evidence="6">
    <location>
        <begin position="315"/>
        <end position="338"/>
    </location>
</feature>
<comment type="caution">
    <text evidence="8">The sequence shown here is derived from an EMBL/GenBank/DDBJ whole genome shotgun (WGS) entry which is preliminary data.</text>
</comment>
<evidence type="ECO:0000256" key="2">
    <source>
        <dbReference type="ARBA" id="ARBA00010840"/>
    </source>
</evidence>
<proteinExistence type="inferred from homology"/>
<keyword evidence="3" id="KW-0235">DNA replication</keyword>
<dbReference type="OrthoDB" id="5367324at2759"/>
<evidence type="ECO:0000259" key="7">
    <source>
        <dbReference type="Pfam" id="PF05460"/>
    </source>
</evidence>
<dbReference type="GO" id="GO:0003677">
    <property type="term" value="F:DNA binding"/>
    <property type="evidence" value="ECO:0007669"/>
    <property type="project" value="UniProtKB-KW"/>
</dbReference>
<feature type="region of interest" description="Disordered" evidence="6">
    <location>
        <begin position="98"/>
        <end position="169"/>
    </location>
</feature>
<dbReference type="HOGENOM" id="CLU_045412_0_0_1"/>
<organism evidence="8 9">
    <name type="scientific">Sclerotinia borealis (strain F-4128)</name>
    <dbReference type="NCBI Taxonomy" id="1432307"/>
    <lineage>
        <taxon>Eukaryota</taxon>
        <taxon>Fungi</taxon>
        <taxon>Dikarya</taxon>
        <taxon>Ascomycota</taxon>
        <taxon>Pezizomycotina</taxon>
        <taxon>Leotiomycetes</taxon>
        <taxon>Helotiales</taxon>
        <taxon>Sclerotiniaceae</taxon>
        <taxon>Sclerotinia</taxon>
    </lineage>
</organism>
<evidence type="ECO:0000256" key="6">
    <source>
        <dbReference type="SAM" id="MobiDB-lite"/>
    </source>
</evidence>
<keyword evidence="4" id="KW-0238">DNA-binding</keyword>
<dbReference type="Proteomes" id="UP000019487">
    <property type="component" value="Unassembled WGS sequence"/>
</dbReference>
<dbReference type="GO" id="GO:0005664">
    <property type="term" value="C:nuclear origin of replication recognition complex"/>
    <property type="evidence" value="ECO:0007669"/>
    <property type="project" value="InterPro"/>
</dbReference>
<feature type="region of interest" description="Disordered" evidence="6">
    <location>
        <begin position="249"/>
        <end position="292"/>
    </location>
</feature>
<evidence type="ECO:0000256" key="1">
    <source>
        <dbReference type="ARBA" id="ARBA00004123"/>
    </source>
</evidence>
<evidence type="ECO:0000256" key="5">
    <source>
        <dbReference type="ARBA" id="ARBA00023242"/>
    </source>
</evidence>
<sequence length="385" mass="43469">MNQSTSIALSNLVPRHSGALPPELLDLTSSLIAQSRVKCSLNQEQEIGRTYACANLACERLKTILNLPKIEPRPPVPPRVYRKLYAYIEDSLATVTPRKRSRIEDNGDGNGNGNGHATPSRKSSLAQTPKRNTPGRNDTPIKTILPLPQRSTPSKTKSLASFRTPKKGLRYEKRDERKIPRWIGVVGRELCGKLGMKEATPHVLAGVESLIFWEGEEERRGEEWEALSDEDFKGNRVRALGVLKEARRDEEVERKVGDGGWEGWDLPEDEDEDTDQENEDDGEGKRSNEDDVNNWVAEIVGKGCLEMEWYQNIIGADDSVDEDDEDEDQEREEALDEGERALVREHEMRYGLGTMRQKKVDYLSEEKKAAYKKEAARNGDVVIDV</sequence>
<comment type="subcellular location">
    <subcellularLocation>
        <location evidence="1">Nucleus</location>
    </subcellularLocation>
</comment>
<comment type="similarity">
    <text evidence="2">Belongs to the ORC6 family.</text>
</comment>
<evidence type="ECO:0000256" key="3">
    <source>
        <dbReference type="ARBA" id="ARBA00022705"/>
    </source>
</evidence>
<dbReference type="EMBL" id="AYSA01000173">
    <property type="protein sequence ID" value="ESZ95653.1"/>
    <property type="molecule type" value="Genomic_DNA"/>
</dbReference>
<feature type="compositionally biased region" description="Polar residues" evidence="6">
    <location>
        <begin position="149"/>
        <end position="161"/>
    </location>
</feature>
<dbReference type="Pfam" id="PF05460">
    <property type="entry name" value="ORC6"/>
    <property type="match status" value="1"/>
</dbReference>
<dbReference type="AlphaFoldDB" id="W9CI40"/>
<evidence type="ECO:0000313" key="8">
    <source>
        <dbReference type="EMBL" id="ESZ95653.1"/>
    </source>
</evidence>